<dbReference type="EMBL" id="CM032188">
    <property type="protein sequence ID" value="KAG7088011.1"/>
    <property type="molecule type" value="Genomic_DNA"/>
</dbReference>
<dbReference type="OrthoDB" id="25818at2759"/>
<dbReference type="AlphaFoldDB" id="A0A9P7RRP1"/>
<evidence type="ECO:0000313" key="1">
    <source>
        <dbReference type="EMBL" id="KAG7088011.1"/>
    </source>
</evidence>
<name>A0A9P7RRP1_9AGAR</name>
<comment type="caution">
    <text evidence="1">The sequence shown here is derived from an EMBL/GenBank/DDBJ whole genome shotgun (WGS) entry which is preliminary data.</text>
</comment>
<evidence type="ECO:0000313" key="2">
    <source>
        <dbReference type="Proteomes" id="UP001049176"/>
    </source>
</evidence>
<dbReference type="RefSeq" id="XP_043004482.1">
    <property type="nucleotide sequence ID" value="XM_043157116.1"/>
</dbReference>
<accession>A0A9P7RRP1</accession>
<dbReference type="GeneID" id="66081123"/>
<gene>
    <name evidence="1" type="ORF">E1B28_012048</name>
</gene>
<sequence length="52" mass="5845">MAKHEKDPELLAIARDLNGVTWSEDYEKMISGMMYVLCLLSPTQSIMKTLAA</sequence>
<dbReference type="Proteomes" id="UP001049176">
    <property type="component" value="Chromosome 8"/>
</dbReference>
<protein>
    <submittedName>
        <fullName evidence="1">Uncharacterized protein</fullName>
    </submittedName>
</protein>
<reference evidence="1" key="1">
    <citation type="journal article" date="2021" name="Genome Biol. Evol.">
        <title>The assembled and annotated genome of the fairy-ring fungus Marasmius oreades.</title>
        <authorList>
            <person name="Hiltunen M."/>
            <person name="Ament-Velasquez S.L."/>
            <person name="Johannesson H."/>
        </authorList>
    </citation>
    <scope>NUCLEOTIDE SEQUENCE</scope>
    <source>
        <strain evidence="1">03SP1</strain>
    </source>
</reference>
<dbReference type="KEGG" id="more:E1B28_012048"/>
<keyword evidence="2" id="KW-1185">Reference proteome</keyword>
<proteinExistence type="predicted"/>
<organism evidence="1 2">
    <name type="scientific">Marasmius oreades</name>
    <name type="common">fairy-ring Marasmius</name>
    <dbReference type="NCBI Taxonomy" id="181124"/>
    <lineage>
        <taxon>Eukaryota</taxon>
        <taxon>Fungi</taxon>
        <taxon>Dikarya</taxon>
        <taxon>Basidiomycota</taxon>
        <taxon>Agaricomycotina</taxon>
        <taxon>Agaricomycetes</taxon>
        <taxon>Agaricomycetidae</taxon>
        <taxon>Agaricales</taxon>
        <taxon>Marasmiineae</taxon>
        <taxon>Marasmiaceae</taxon>
        <taxon>Marasmius</taxon>
    </lineage>
</organism>